<proteinExistence type="predicted"/>
<gene>
    <name evidence="1" type="ORF">PU648_05250</name>
</gene>
<dbReference type="EMBL" id="JARAKF010000001">
    <property type="protein sequence ID" value="MDU8991792.1"/>
    <property type="molecule type" value="Genomic_DNA"/>
</dbReference>
<dbReference type="RefSeq" id="WP_240363228.1">
    <property type="nucleotide sequence ID" value="NZ_CP107955.1"/>
</dbReference>
<name>A0ABU3UCZ7_9ACTN</name>
<protein>
    <submittedName>
        <fullName evidence="1">Uncharacterized protein</fullName>
    </submittedName>
</protein>
<evidence type="ECO:0000313" key="1">
    <source>
        <dbReference type="EMBL" id="MDU8991792.1"/>
    </source>
</evidence>
<reference evidence="1 2" key="1">
    <citation type="submission" date="2023-02" db="EMBL/GenBank/DDBJ databases">
        <authorList>
            <person name="Maleckis M."/>
        </authorList>
    </citation>
    <scope>NUCLEOTIDE SEQUENCE [LARGE SCALE GENOMIC DNA]</scope>
    <source>
        <strain evidence="1 2">P8-A2</strain>
    </source>
</reference>
<comment type="caution">
    <text evidence="1">The sequence shown here is derived from an EMBL/GenBank/DDBJ whole genome shotgun (WGS) entry which is preliminary data.</text>
</comment>
<dbReference type="Proteomes" id="UP001257627">
    <property type="component" value="Unassembled WGS sequence"/>
</dbReference>
<keyword evidence="2" id="KW-1185">Reference proteome</keyword>
<evidence type="ECO:0000313" key="2">
    <source>
        <dbReference type="Proteomes" id="UP001257627"/>
    </source>
</evidence>
<accession>A0ABU3UCZ7</accession>
<sequence length="70" mass="7452">MPAGIPTTAAASVGVSPAPQAVAQALAAVHAAVRLEIDIRWLLDRQEELLGKNSPYGTTRHWWPPSHDTG</sequence>
<organism evidence="1 2">
    <name type="scientific">Streptomyces mirabilis</name>
    <dbReference type="NCBI Taxonomy" id="68239"/>
    <lineage>
        <taxon>Bacteria</taxon>
        <taxon>Bacillati</taxon>
        <taxon>Actinomycetota</taxon>
        <taxon>Actinomycetes</taxon>
        <taxon>Kitasatosporales</taxon>
        <taxon>Streptomycetaceae</taxon>
        <taxon>Streptomyces</taxon>
    </lineage>
</organism>